<evidence type="ECO:0000313" key="2">
    <source>
        <dbReference type="EMBL" id="CBF88521.1"/>
    </source>
</evidence>
<dbReference type="VEuPathDB" id="FungiDB:AN0921"/>
<accession>Q5BEV9</accession>
<evidence type="ECO:0000256" key="1">
    <source>
        <dbReference type="SAM" id="MobiDB-lite"/>
    </source>
</evidence>
<reference evidence="3" key="1">
    <citation type="journal article" date="2005" name="Nature">
        <title>Sequencing of Aspergillus nidulans and comparative analysis with A. fumigatus and A. oryzae.</title>
        <authorList>
            <person name="Galagan J.E."/>
            <person name="Calvo S.E."/>
            <person name="Cuomo C."/>
            <person name="Ma L.J."/>
            <person name="Wortman J.R."/>
            <person name="Batzoglou S."/>
            <person name="Lee S.I."/>
            <person name="Basturkmen M."/>
            <person name="Spevak C.C."/>
            <person name="Clutterbuck J."/>
            <person name="Kapitonov V."/>
            <person name="Jurka J."/>
            <person name="Scazzocchio C."/>
            <person name="Farman M."/>
            <person name="Butler J."/>
            <person name="Purcell S."/>
            <person name="Harris S."/>
            <person name="Braus G.H."/>
            <person name="Draht O."/>
            <person name="Busch S."/>
            <person name="D'Enfert C."/>
            <person name="Bouchier C."/>
            <person name="Goldman G.H."/>
            <person name="Bell-Pedersen D."/>
            <person name="Griffiths-Jones S."/>
            <person name="Doonan J.H."/>
            <person name="Yu J."/>
            <person name="Vienken K."/>
            <person name="Pain A."/>
            <person name="Freitag M."/>
            <person name="Selker E.U."/>
            <person name="Archer D.B."/>
            <person name="Penalva M.A."/>
            <person name="Oakley B.R."/>
            <person name="Momany M."/>
            <person name="Tanaka T."/>
            <person name="Kumagai T."/>
            <person name="Asai K."/>
            <person name="Machida M."/>
            <person name="Nierman W.C."/>
            <person name="Denning D.W."/>
            <person name="Caddick M."/>
            <person name="Hynes M."/>
            <person name="Paoletti M."/>
            <person name="Fischer R."/>
            <person name="Miller B."/>
            <person name="Dyer P."/>
            <person name="Sachs M.S."/>
            <person name="Osmani S.A."/>
            <person name="Birren B.W."/>
        </authorList>
    </citation>
    <scope>NUCLEOTIDE SEQUENCE [LARGE SCALE GENOMIC DNA]</scope>
    <source>
        <strain evidence="3">FGSC A4 / ATCC 38163 / CBS 112.46 / NRRL 194 / M139</strain>
    </source>
</reference>
<dbReference type="AlphaFoldDB" id="Q5BEV9"/>
<reference evidence="3" key="2">
    <citation type="journal article" date="2009" name="Fungal Genet. Biol.">
        <title>The 2008 update of the Aspergillus nidulans genome annotation: a community effort.</title>
        <authorList>
            <person name="Wortman J.R."/>
            <person name="Gilsenan J.M."/>
            <person name="Joardar V."/>
            <person name="Deegan J."/>
            <person name="Clutterbuck J."/>
            <person name="Andersen M.R."/>
            <person name="Archer D."/>
            <person name="Bencina M."/>
            <person name="Braus G."/>
            <person name="Coutinho P."/>
            <person name="von Dohren H."/>
            <person name="Doonan J."/>
            <person name="Driessen A.J."/>
            <person name="Durek P."/>
            <person name="Espeso E."/>
            <person name="Fekete E."/>
            <person name="Flipphi M."/>
            <person name="Estrada C.G."/>
            <person name="Geysens S."/>
            <person name="Goldman G."/>
            <person name="de Groot P.W."/>
            <person name="Hansen K."/>
            <person name="Harris S.D."/>
            <person name="Heinekamp T."/>
            <person name="Helmstaedt K."/>
            <person name="Henrissat B."/>
            <person name="Hofmann G."/>
            <person name="Homan T."/>
            <person name="Horio T."/>
            <person name="Horiuchi H."/>
            <person name="James S."/>
            <person name="Jones M."/>
            <person name="Karaffa L."/>
            <person name="Karanyi Z."/>
            <person name="Kato M."/>
            <person name="Keller N."/>
            <person name="Kelly D.E."/>
            <person name="Kiel J.A."/>
            <person name="Kim J.M."/>
            <person name="van der Klei I.J."/>
            <person name="Klis F.M."/>
            <person name="Kovalchuk A."/>
            <person name="Krasevec N."/>
            <person name="Kubicek C.P."/>
            <person name="Liu B."/>
            <person name="Maccabe A."/>
            <person name="Meyer V."/>
            <person name="Mirabito P."/>
            <person name="Miskei M."/>
            <person name="Mos M."/>
            <person name="Mullins J."/>
            <person name="Nelson D.R."/>
            <person name="Nielsen J."/>
            <person name="Oakley B.R."/>
            <person name="Osmani S.A."/>
            <person name="Pakula T."/>
            <person name="Paszewski A."/>
            <person name="Paulsen I."/>
            <person name="Pilsyk S."/>
            <person name="Pocsi I."/>
            <person name="Punt P.J."/>
            <person name="Ram A.F."/>
            <person name="Ren Q."/>
            <person name="Robellet X."/>
            <person name="Robson G."/>
            <person name="Seiboth B."/>
            <person name="van Solingen P."/>
            <person name="Specht T."/>
            <person name="Sun J."/>
            <person name="Taheri-Talesh N."/>
            <person name="Takeshita N."/>
            <person name="Ussery D."/>
            <person name="vanKuyk P.A."/>
            <person name="Visser H."/>
            <person name="van de Vondervoort P.J."/>
            <person name="de Vries R.P."/>
            <person name="Walton J."/>
            <person name="Xiang X."/>
            <person name="Xiong Y."/>
            <person name="Zeng A.P."/>
            <person name="Brandt B.W."/>
            <person name="Cornell M.J."/>
            <person name="van den Hondel C.A."/>
            <person name="Visser J."/>
            <person name="Oliver S.G."/>
            <person name="Turner G."/>
        </authorList>
    </citation>
    <scope>GENOME REANNOTATION</scope>
    <source>
        <strain evidence="3">FGSC A4 / ATCC 38163 / CBS 112.46 / NRRL 194 / M139</strain>
    </source>
</reference>
<gene>
    <name evidence="2" type="ORF">ANIA_00921</name>
</gene>
<keyword evidence="3" id="KW-1185">Reference proteome</keyword>
<dbReference type="KEGG" id="ani:ANIA_00921"/>
<organism evidence="2 3">
    <name type="scientific">Emericella nidulans (strain FGSC A4 / ATCC 38163 / CBS 112.46 / NRRL 194 / M139)</name>
    <name type="common">Aspergillus nidulans</name>
    <dbReference type="NCBI Taxonomy" id="227321"/>
    <lineage>
        <taxon>Eukaryota</taxon>
        <taxon>Fungi</taxon>
        <taxon>Dikarya</taxon>
        <taxon>Ascomycota</taxon>
        <taxon>Pezizomycotina</taxon>
        <taxon>Eurotiomycetes</taxon>
        <taxon>Eurotiomycetidae</taxon>
        <taxon>Eurotiales</taxon>
        <taxon>Aspergillaceae</taxon>
        <taxon>Aspergillus</taxon>
        <taxon>Aspergillus subgen. Nidulantes</taxon>
    </lineage>
</organism>
<feature type="compositionally biased region" description="Polar residues" evidence="1">
    <location>
        <begin position="11"/>
        <end position="23"/>
    </location>
</feature>
<name>Q5BEV9_EMENI</name>
<protein>
    <submittedName>
        <fullName evidence="2">Uncharacterized protein</fullName>
    </submittedName>
</protein>
<proteinExistence type="predicted"/>
<feature type="region of interest" description="Disordered" evidence="1">
    <location>
        <begin position="1"/>
        <end position="25"/>
    </location>
</feature>
<dbReference type="RefSeq" id="XP_658525.1">
    <property type="nucleotide sequence ID" value="XM_653433.1"/>
</dbReference>
<dbReference type="GeneID" id="2876699"/>
<feature type="compositionally biased region" description="Low complexity" evidence="1">
    <location>
        <begin position="187"/>
        <end position="198"/>
    </location>
</feature>
<feature type="region of interest" description="Disordered" evidence="1">
    <location>
        <begin position="159"/>
        <end position="211"/>
    </location>
</feature>
<sequence>MSTVGGGLLSNYLNGESRSQSNGWEREANRATIQNGLTDSMSAGPVKLAGRRKRSAQERKLVVGIALVLRYPATTLMGKGKRRRSAPLLHMAELVKRVEILENAMSGLSSKYGVPVEELAQNIIRENLDGTTREDVEAKCQELQDTELKHEGMEAQDAPFKDLSSAPSPGPATQPYADMPSGNQMTSGISSSSVSPASEVQDTPNPYIIPDPQFVHPSAPDMLEPQGFFRQEYNESFILNNDRTLQSNELTMHHSTMDTFTTMADSWEQHF</sequence>
<dbReference type="InParanoid" id="Q5BEV9"/>
<dbReference type="EMBL" id="BN001308">
    <property type="protein sequence ID" value="CBF88521.1"/>
    <property type="molecule type" value="Genomic_DNA"/>
</dbReference>
<dbReference type="Proteomes" id="UP000000560">
    <property type="component" value="Chromosome VIII"/>
</dbReference>
<dbReference type="HOGENOM" id="CLU_1026824_0_0_1"/>
<evidence type="ECO:0000313" key="3">
    <source>
        <dbReference type="Proteomes" id="UP000000560"/>
    </source>
</evidence>
<accession>C8VUQ0</accession>